<evidence type="ECO:0000256" key="3">
    <source>
        <dbReference type="ARBA" id="ARBA00006753"/>
    </source>
</evidence>
<accession>A0A7G2C2G9</accession>
<evidence type="ECO:0000256" key="13">
    <source>
        <dbReference type="RuleBase" id="RU000579"/>
    </source>
</evidence>
<dbReference type="GO" id="GO:0009088">
    <property type="term" value="P:threonine biosynthetic process"/>
    <property type="evidence" value="ECO:0007669"/>
    <property type="project" value="UniProtKB-UniPathway"/>
</dbReference>
<gene>
    <name evidence="17" type="ORF">ADEAN_000116800</name>
</gene>
<evidence type="ECO:0000256" key="14">
    <source>
        <dbReference type="RuleBase" id="RU004171"/>
    </source>
</evidence>
<dbReference type="Gene3D" id="3.30.360.10">
    <property type="entry name" value="Dihydrodipicolinate Reductase, domain 2"/>
    <property type="match status" value="1"/>
</dbReference>
<feature type="binding site" evidence="12">
    <location>
        <begin position="11"/>
        <end position="16"/>
    </location>
    <ligand>
        <name>NADP(+)</name>
        <dbReference type="ChEBI" id="CHEBI:58349"/>
    </ligand>
</feature>
<dbReference type="NCBIfam" id="NF004976">
    <property type="entry name" value="PRK06349.1"/>
    <property type="match status" value="1"/>
</dbReference>
<dbReference type="GO" id="GO:0004412">
    <property type="term" value="F:homoserine dehydrogenase activity"/>
    <property type="evidence" value="ECO:0007669"/>
    <property type="project" value="UniProtKB-EC"/>
</dbReference>
<keyword evidence="6 10" id="KW-0028">Amino-acid biosynthesis</keyword>
<keyword evidence="9 10" id="KW-0486">Methionine biosynthesis</keyword>
<keyword evidence="10 12" id="KW-0521">NADP</keyword>
<organism evidence="17 18">
    <name type="scientific">Angomonas deanei</name>
    <dbReference type="NCBI Taxonomy" id="59799"/>
    <lineage>
        <taxon>Eukaryota</taxon>
        <taxon>Discoba</taxon>
        <taxon>Euglenozoa</taxon>
        <taxon>Kinetoplastea</taxon>
        <taxon>Metakinetoplastina</taxon>
        <taxon>Trypanosomatida</taxon>
        <taxon>Trypanosomatidae</taxon>
        <taxon>Strigomonadinae</taxon>
        <taxon>Angomonas</taxon>
    </lineage>
</organism>
<dbReference type="AlphaFoldDB" id="A0A7G2C2G9"/>
<keyword evidence="7 10" id="KW-0791">Threonine biosynthesis</keyword>
<evidence type="ECO:0000313" key="18">
    <source>
        <dbReference type="Proteomes" id="UP000515908"/>
    </source>
</evidence>
<dbReference type="Proteomes" id="UP000515908">
    <property type="component" value="Chromosome 02"/>
</dbReference>
<evidence type="ECO:0000256" key="4">
    <source>
        <dbReference type="ARBA" id="ARBA00013213"/>
    </source>
</evidence>
<keyword evidence="8 10" id="KW-0560">Oxidoreductase</keyword>
<dbReference type="PIRSF" id="PIRSF036497">
    <property type="entry name" value="HDH_short"/>
    <property type="match status" value="1"/>
</dbReference>
<dbReference type="Pfam" id="PF03447">
    <property type="entry name" value="NAD_binding_3"/>
    <property type="match status" value="1"/>
</dbReference>
<dbReference type="PANTHER" id="PTHR43331:SF1">
    <property type="entry name" value="HOMOSERINE DEHYDROGENASE"/>
    <property type="match status" value="1"/>
</dbReference>
<evidence type="ECO:0000256" key="10">
    <source>
        <dbReference type="PIRNR" id="PIRNR036497"/>
    </source>
</evidence>
<comment type="similarity">
    <text evidence="3 10 14">Belongs to the homoserine dehydrogenase family.</text>
</comment>
<dbReference type="PANTHER" id="PTHR43331">
    <property type="entry name" value="HOMOSERINE DEHYDROGENASE"/>
    <property type="match status" value="1"/>
</dbReference>
<keyword evidence="18" id="KW-1185">Reference proteome</keyword>
<dbReference type="FunFam" id="3.30.360.10:FF:000005">
    <property type="entry name" value="Homoserine dehydrogenase"/>
    <property type="match status" value="1"/>
</dbReference>
<evidence type="ECO:0000259" key="16">
    <source>
        <dbReference type="Pfam" id="PF03447"/>
    </source>
</evidence>
<feature type="active site" description="Proton donor" evidence="11">
    <location>
        <position position="234"/>
    </location>
</feature>
<evidence type="ECO:0000256" key="5">
    <source>
        <dbReference type="ARBA" id="ARBA00013376"/>
    </source>
</evidence>
<reference evidence="17 18" key="1">
    <citation type="submission" date="2020-08" db="EMBL/GenBank/DDBJ databases">
        <authorList>
            <person name="Newling K."/>
            <person name="Davey J."/>
            <person name="Forrester S."/>
        </authorList>
    </citation>
    <scope>NUCLEOTIDE SEQUENCE [LARGE SCALE GENOMIC DNA]</scope>
    <source>
        <strain evidence="18">Crithidia deanei Carvalho (ATCC PRA-265)</strain>
    </source>
</reference>
<feature type="binding site" evidence="12">
    <location>
        <position position="123"/>
    </location>
    <ligand>
        <name>NADPH</name>
        <dbReference type="ChEBI" id="CHEBI:57783"/>
    </ligand>
</feature>
<dbReference type="VEuPathDB" id="TriTrypDB:ADEAN_000116800"/>
<dbReference type="GO" id="GO:0009086">
    <property type="term" value="P:methionine biosynthetic process"/>
    <property type="evidence" value="ECO:0007669"/>
    <property type="project" value="UniProtKB-KW"/>
</dbReference>
<feature type="binding site" evidence="12">
    <location>
        <position position="219"/>
    </location>
    <ligand>
        <name>L-homoserine</name>
        <dbReference type="ChEBI" id="CHEBI:57476"/>
    </ligand>
</feature>
<evidence type="ECO:0000256" key="1">
    <source>
        <dbReference type="ARBA" id="ARBA00005056"/>
    </source>
</evidence>
<dbReference type="PROSITE" id="PS01042">
    <property type="entry name" value="HOMOSER_DHGENASE"/>
    <property type="match status" value="1"/>
</dbReference>
<dbReference type="UniPathway" id="UPA00051">
    <property type="reaction ID" value="UER00465"/>
</dbReference>
<dbReference type="InterPro" id="IPR022697">
    <property type="entry name" value="HDH_short"/>
</dbReference>
<evidence type="ECO:0000259" key="15">
    <source>
        <dbReference type="Pfam" id="PF00742"/>
    </source>
</evidence>
<name>A0A7G2C2G9_9TRYP</name>
<dbReference type="OrthoDB" id="67851at2759"/>
<feature type="domain" description="Aspartate/homoserine dehydrogenase NAD-binding" evidence="16">
    <location>
        <begin position="11"/>
        <end position="139"/>
    </location>
</feature>
<dbReference type="InterPro" id="IPR005106">
    <property type="entry name" value="Asp/hSer_DH_NAD-bd"/>
</dbReference>
<evidence type="ECO:0000256" key="7">
    <source>
        <dbReference type="ARBA" id="ARBA00022697"/>
    </source>
</evidence>
<dbReference type="EMBL" id="LR877146">
    <property type="protein sequence ID" value="CAD2213725.1"/>
    <property type="molecule type" value="Genomic_DNA"/>
</dbReference>
<proteinExistence type="inferred from homology"/>
<dbReference type="GO" id="GO:0050661">
    <property type="term" value="F:NADP binding"/>
    <property type="evidence" value="ECO:0007669"/>
    <property type="project" value="InterPro"/>
</dbReference>
<dbReference type="InterPro" id="IPR019811">
    <property type="entry name" value="HDH_CS"/>
</dbReference>
<evidence type="ECO:0000256" key="12">
    <source>
        <dbReference type="PIRSR" id="PIRSR036497-2"/>
    </source>
</evidence>
<sequence length="362" mass="40494">MQRTIKVGILGFGFVGQGVYNIIQEKQTAYQQYKTLNIQVHKILVKDLSKAERTLPENFDKTLLTDQFSDFFPSFSENNENENTNDNPNALDYIFECTVGEQPALQYLTYALQQQVSVITANKVMFAAHGVALQQLADRVHQNNNNNKRVLVGYEATVAGGIPIIKTIQRMLPTQSVTKIEGILNGTTNFILTDLRENIQNHKRYAESLKEAQEKGYAEADPTNDVSGKDAFYKLMILSQLCFDKMPKWEEVELIGIETISPEMINTAMEDGGKCYRHVACIERKIISNNEKEEEVLVASVRPLLVSPSHALYNINGSTNAVAVHTDYLSCVTMVGPGAGSYPTGSAMLEDLLYMETLQRGY</sequence>
<evidence type="ECO:0000313" key="17">
    <source>
        <dbReference type="EMBL" id="CAD2213725.1"/>
    </source>
</evidence>
<dbReference type="InterPro" id="IPR036291">
    <property type="entry name" value="NAD(P)-bd_dom_sf"/>
</dbReference>
<comment type="pathway">
    <text evidence="2 13">Amino-acid biosynthesis; L-methionine biosynthesis via de novo pathway; L-homoserine from L-aspartate: step 3/3.</text>
</comment>
<evidence type="ECO:0000256" key="9">
    <source>
        <dbReference type="ARBA" id="ARBA00023167"/>
    </source>
</evidence>
<evidence type="ECO:0000256" key="8">
    <source>
        <dbReference type="ARBA" id="ARBA00023002"/>
    </source>
</evidence>
<dbReference type="SUPFAM" id="SSF55347">
    <property type="entry name" value="Glyceraldehyde-3-phosphate dehydrogenase-like, C-terminal domain"/>
    <property type="match status" value="1"/>
</dbReference>
<comment type="pathway">
    <text evidence="1 13">Amino-acid biosynthesis; L-threonine biosynthesis; L-threonine from L-aspartate: step 3/5.</text>
</comment>
<evidence type="ECO:0000256" key="2">
    <source>
        <dbReference type="ARBA" id="ARBA00005062"/>
    </source>
</evidence>
<evidence type="ECO:0000256" key="11">
    <source>
        <dbReference type="PIRSR" id="PIRSR036497-1"/>
    </source>
</evidence>
<protein>
    <recommendedName>
        <fullName evidence="5 10">Homoserine dehydrogenase</fullName>
        <shortName evidence="10">HDH</shortName>
        <ecNumber evidence="4 10">1.1.1.3</ecNumber>
    </recommendedName>
</protein>
<dbReference type="InterPro" id="IPR001342">
    <property type="entry name" value="HDH_cat"/>
</dbReference>
<dbReference type="EC" id="1.1.1.3" evidence="4 10"/>
<dbReference type="Gene3D" id="3.40.50.720">
    <property type="entry name" value="NAD(P)-binding Rossmann-like Domain"/>
    <property type="match status" value="1"/>
</dbReference>
<dbReference type="Pfam" id="PF00742">
    <property type="entry name" value="Homoserine_dh"/>
    <property type="match status" value="1"/>
</dbReference>
<feature type="domain" description="Homoserine dehydrogenase catalytic" evidence="15">
    <location>
        <begin position="163"/>
        <end position="353"/>
    </location>
</feature>
<comment type="catalytic activity">
    <reaction evidence="10 13">
        <text>L-homoserine + NADP(+) = L-aspartate 4-semialdehyde + NADPH + H(+)</text>
        <dbReference type="Rhea" id="RHEA:15761"/>
        <dbReference type="ChEBI" id="CHEBI:15378"/>
        <dbReference type="ChEBI" id="CHEBI:57476"/>
        <dbReference type="ChEBI" id="CHEBI:57783"/>
        <dbReference type="ChEBI" id="CHEBI:58349"/>
        <dbReference type="ChEBI" id="CHEBI:537519"/>
        <dbReference type="EC" id="1.1.1.3"/>
    </reaction>
</comment>
<dbReference type="SUPFAM" id="SSF51735">
    <property type="entry name" value="NAD(P)-binding Rossmann-fold domains"/>
    <property type="match status" value="1"/>
</dbReference>
<dbReference type="UniPathway" id="UPA00050">
    <property type="reaction ID" value="UER00063"/>
</dbReference>
<evidence type="ECO:0000256" key="6">
    <source>
        <dbReference type="ARBA" id="ARBA00022605"/>
    </source>
</evidence>